<dbReference type="Proteomes" id="UP000053097">
    <property type="component" value="Unassembled WGS sequence"/>
</dbReference>
<evidence type="ECO:0000256" key="1">
    <source>
        <dbReference type="SAM" id="MobiDB-lite"/>
    </source>
</evidence>
<feature type="non-terminal residue" evidence="2">
    <location>
        <position position="1"/>
    </location>
</feature>
<feature type="region of interest" description="Disordered" evidence="1">
    <location>
        <begin position="1"/>
        <end position="21"/>
    </location>
</feature>
<dbReference type="EMBL" id="KK107078">
    <property type="protein sequence ID" value="EZA60286.1"/>
    <property type="molecule type" value="Genomic_DNA"/>
</dbReference>
<reference evidence="2 3" key="1">
    <citation type="journal article" date="2014" name="Curr. Biol.">
        <title>The genome of the clonal raider ant Cerapachys biroi.</title>
        <authorList>
            <person name="Oxley P.R."/>
            <person name="Ji L."/>
            <person name="Fetter-Pruneda I."/>
            <person name="McKenzie S.K."/>
            <person name="Li C."/>
            <person name="Hu H."/>
            <person name="Zhang G."/>
            <person name="Kronauer D.J."/>
        </authorList>
    </citation>
    <scope>NUCLEOTIDE SEQUENCE [LARGE SCALE GENOMIC DNA]</scope>
</reference>
<dbReference type="AlphaFoldDB" id="A0A026WX22"/>
<evidence type="ECO:0000313" key="2">
    <source>
        <dbReference type="EMBL" id="EZA60286.1"/>
    </source>
</evidence>
<proteinExistence type="predicted"/>
<accession>A0A026WX22</accession>
<protein>
    <submittedName>
        <fullName evidence="2">Uncharacterized protein</fullName>
    </submittedName>
</protein>
<keyword evidence="3" id="KW-1185">Reference proteome</keyword>
<sequence>ASNTDSAGPGTFGQIAGSSRAEQICTCGGDKEIKKSVFTRVSHKYQDVAILREEIHTAARIHGAYLEKREVEGDGGEDATDGGRKEACGLTSRSALQKDIQVAGYTADPPGSEPLSAKPIEERSTIVRGLNIIRREINRLGASAVKLFGVKR</sequence>
<organism evidence="2 3">
    <name type="scientific">Ooceraea biroi</name>
    <name type="common">Clonal raider ant</name>
    <name type="synonym">Cerapachys biroi</name>
    <dbReference type="NCBI Taxonomy" id="2015173"/>
    <lineage>
        <taxon>Eukaryota</taxon>
        <taxon>Metazoa</taxon>
        <taxon>Ecdysozoa</taxon>
        <taxon>Arthropoda</taxon>
        <taxon>Hexapoda</taxon>
        <taxon>Insecta</taxon>
        <taxon>Pterygota</taxon>
        <taxon>Neoptera</taxon>
        <taxon>Endopterygota</taxon>
        <taxon>Hymenoptera</taxon>
        <taxon>Apocrita</taxon>
        <taxon>Aculeata</taxon>
        <taxon>Formicoidea</taxon>
        <taxon>Formicidae</taxon>
        <taxon>Dorylinae</taxon>
        <taxon>Ooceraea</taxon>
    </lineage>
</organism>
<name>A0A026WX22_OOCBI</name>
<evidence type="ECO:0000313" key="3">
    <source>
        <dbReference type="Proteomes" id="UP000053097"/>
    </source>
</evidence>
<gene>
    <name evidence="2" type="ORF">X777_13375</name>
</gene>
<feature type="non-terminal residue" evidence="2">
    <location>
        <position position="152"/>
    </location>
</feature>